<evidence type="ECO:0008006" key="6">
    <source>
        <dbReference type="Google" id="ProtNLM"/>
    </source>
</evidence>
<reference evidence="4" key="3">
    <citation type="submission" date="2015-06" db="UniProtKB">
        <authorList>
            <consortium name="EnsemblMetazoa"/>
        </authorList>
    </citation>
    <scope>IDENTIFICATION</scope>
</reference>
<reference evidence="5" key="1">
    <citation type="submission" date="2012-12" db="EMBL/GenBank/DDBJ databases">
        <authorList>
            <person name="Hellsten U."/>
            <person name="Grimwood J."/>
            <person name="Chapman J.A."/>
            <person name="Shapiro H."/>
            <person name="Aerts A."/>
            <person name="Otillar R.P."/>
            <person name="Terry A.Y."/>
            <person name="Boore J.L."/>
            <person name="Simakov O."/>
            <person name="Marletaz F."/>
            <person name="Cho S.-J."/>
            <person name="Edsinger-Gonzales E."/>
            <person name="Havlak P."/>
            <person name="Kuo D.-H."/>
            <person name="Larsson T."/>
            <person name="Lv J."/>
            <person name="Arendt D."/>
            <person name="Savage R."/>
            <person name="Osoegawa K."/>
            <person name="de Jong P."/>
            <person name="Lindberg D.R."/>
            <person name="Seaver E.C."/>
            <person name="Weisblat D.A."/>
            <person name="Putnam N.H."/>
            <person name="Grigoriev I.V."/>
            <person name="Rokhsar D.S."/>
        </authorList>
    </citation>
    <scope>NUCLEOTIDE SEQUENCE</scope>
    <source>
        <strain evidence="5">I ESC-2004</strain>
    </source>
</reference>
<dbReference type="EnsemblMetazoa" id="CapteT193933">
    <property type="protein sequence ID" value="CapteP193933"/>
    <property type="gene ID" value="CapteG193933"/>
</dbReference>
<feature type="signal peptide" evidence="2">
    <location>
        <begin position="1"/>
        <end position="22"/>
    </location>
</feature>
<gene>
    <name evidence="3" type="ORF">CAPTEDRAFT_193933</name>
</gene>
<dbReference type="OrthoDB" id="6325751at2759"/>
<protein>
    <recommendedName>
        <fullName evidence="6">SUEL-type lectin domain-containing protein</fullName>
    </recommendedName>
</protein>
<keyword evidence="1" id="KW-1133">Transmembrane helix</keyword>
<keyword evidence="5" id="KW-1185">Reference proteome</keyword>
<feature type="transmembrane region" description="Helical" evidence="1">
    <location>
        <begin position="309"/>
        <end position="333"/>
    </location>
</feature>
<reference evidence="3 5" key="2">
    <citation type="journal article" date="2013" name="Nature">
        <title>Insights into bilaterian evolution from three spiralian genomes.</title>
        <authorList>
            <person name="Simakov O."/>
            <person name="Marletaz F."/>
            <person name="Cho S.J."/>
            <person name="Edsinger-Gonzales E."/>
            <person name="Havlak P."/>
            <person name="Hellsten U."/>
            <person name="Kuo D.H."/>
            <person name="Larsson T."/>
            <person name="Lv J."/>
            <person name="Arendt D."/>
            <person name="Savage R."/>
            <person name="Osoegawa K."/>
            <person name="de Jong P."/>
            <person name="Grimwood J."/>
            <person name="Chapman J.A."/>
            <person name="Shapiro H."/>
            <person name="Aerts A."/>
            <person name="Otillar R.P."/>
            <person name="Terry A.Y."/>
            <person name="Boore J.L."/>
            <person name="Grigoriev I.V."/>
            <person name="Lindberg D.R."/>
            <person name="Seaver E.C."/>
            <person name="Weisblat D.A."/>
            <person name="Putnam N.H."/>
            <person name="Rokhsar D.S."/>
        </authorList>
    </citation>
    <scope>NUCLEOTIDE SEQUENCE</scope>
    <source>
        <strain evidence="3 5">I ESC-2004</strain>
    </source>
</reference>
<keyword evidence="1" id="KW-0472">Membrane</keyword>
<dbReference type="AlphaFoldDB" id="R7TS44"/>
<sequence>MDYHYTMLIILYVVLRISYMHALEEQTVQTCAHEVFEARCPYKQELLITQARYGLIEASRCVDDVFADLGLLGCYANVTELIGSRCNKQTRCSIDVFDPDVMASKSCKSGLPMYLDISYVCIAATLSIQGCNQISVSRQMQHLLSTDIWDHHCFYDLEQNVNVEFSAEINLKIKMNIHHVSGQPFNGDEVYVTHNGERTYLLKESMEFGIEHLTLTLTNQHSTELIGFQAVGCDDLATPAYACVSREGDLATVGCYHSDYEWKMSCVGSKWIGPRSNCTDKQPETIKSSLMPETDTPYLEQQKFLTTDVLFALIIGLTVLFCAIVVTIGYVCLKRSKYTYEAKKAPYEMATMMSDPSNTATWQKAKLQGNSDTLILPMNSLQGQTLQLR</sequence>
<proteinExistence type="predicted"/>
<dbReference type="Gene3D" id="2.60.120.740">
    <property type="match status" value="1"/>
</dbReference>
<keyword evidence="1" id="KW-0812">Transmembrane</keyword>
<evidence type="ECO:0000256" key="1">
    <source>
        <dbReference type="SAM" id="Phobius"/>
    </source>
</evidence>
<accession>R7TS44</accession>
<evidence type="ECO:0000313" key="5">
    <source>
        <dbReference type="Proteomes" id="UP000014760"/>
    </source>
</evidence>
<feature type="chain" id="PRO_5008787289" description="SUEL-type lectin domain-containing protein" evidence="2">
    <location>
        <begin position="23"/>
        <end position="389"/>
    </location>
</feature>
<dbReference type="PANTHER" id="PTHR46780">
    <property type="entry name" value="PROTEIN EVA-1"/>
    <property type="match status" value="1"/>
</dbReference>
<dbReference type="CDD" id="cd22823">
    <property type="entry name" value="Gal_Rha_Lectin"/>
    <property type="match status" value="1"/>
</dbReference>
<keyword evidence="2" id="KW-0732">Signal</keyword>
<name>R7TS44_CAPTE</name>
<dbReference type="EMBL" id="KB309608">
    <property type="protein sequence ID" value="ELT93830.1"/>
    <property type="molecule type" value="Genomic_DNA"/>
</dbReference>
<organism evidence="3">
    <name type="scientific">Capitella teleta</name>
    <name type="common">Polychaete worm</name>
    <dbReference type="NCBI Taxonomy" id="283909"/>
    <lineage>
        <taxon>Eukaryota</taxon>
        <taxon>Metazoa</taxon>
        <taxon>Spiralia</taxon>
        <taxon>Lophotrochozoa</taxon>
        <taxon>Annelida</taxon>
        <taxon>Polychaeta</taxon>
        <taxon>Sedentaria</taxon>
        <taxon>Scolecida</taxon>
        <taxon>Capitellidae</taxon>
        <taxon>Capitella</taxon>
    </lineage>
</organism>
<dbReference type="HOGENOM" id="CLU_029488_3_0_1"/>
<dbReference type="InterPro" id="IPR043159">
    <property type="entry name" value="Lectin_gal-bd_sf"/>
</dbReference>
<evidence type="ECO:0000313" key="4">
    <source>
        <dbReference type="EnsemblMetazoa" id="CapteP193933"/>
    </source>
</evidence>
<evidence type="ECO:0000256" key="2">
    <source>
        <dbReference type="SAM" id="SignalP"/>
    </source>
</evidence>
<evidence type="ECO:0000313" key="3">
    <source>
        <dbReference type="EMBL" id="ELT93830.1"/>
    </source>
</evidence>
<dbReference type="Proteomes" id="UP000014760">
    <property type="component" value="Unassembled WGS sequence"/>
</dbReference>
<dbReference type="EMBL" id="AMQN01012570">
    <property type="status" value="NOT_ANNOTATED_CDS"/>
    <property type="molecule type" value="Genomic_DNA"/>
</dbReference>